<dbReference type="GO" id="GO:0004674">
    <property type="term" value="F:protein serine/threonine kinase activity"/>
    <property type="evidence" value="ECO:0007669"/>
    <property type="project" value="UniProtKB-KW"/>
</dbReference>
<keyword evidence="5 12" id="KW-0418">Kinase</keyword>
<evidence type="ECO:0000256" key="10">
    <source>
        <dbReference type="RuleBase" id="RU000304"/>
    </source>
</evidence>
<organism evidence="12 13">
    <name type="scientific">Microdochium bolleyi</name>
    <dbReference type="NCBI Taxonomy" id="196109"/>
    <lineage>
        <taxon>Eukaryota</taxon>
        <taxon>Fungi</taxon>
        <taxon>Dikarya</taxon>
        <taxon>Ascomycota</taxon>
        <taxon>Pezizomycotina</taxon>
        <taxon>Sordariomycetes</taxon>
        <taxon>Xylariomycetidae</taxon>
        <taxon>Xylariales</taxon>
        <taxon>Microdochiaceae</taxon>
        <taxon>Microdochium</taxon>
    </lineage>
</organism>
<dbReference type="InterPro" id="IPR011009">
    <property type="entry name" value="Kinase-like_dom_sf"/>
</dbReference>
<keyword evidence="3" id="KW-0808">Transferase</keyword>
<gene>
    <name evidence="12" type="ORF">Micbo1qcDRAFT_151124</name>
</gene>
<proteinExistence type="inferred from homology"/>
<feature type="binding site" evidence="9">
    <location>
        <position position="90"/>
    </location>
    <ligand>
        <name>ATP</name>
        <dbReference type="ChEBI" id="CHEBI:30616"/>
    </ligand>
</feature>
<keyword evidence="2 10" id="KW-0723">Serine/threonine-protein kinase</keyword>
<comment type="similarity">
    <text evidence="10">Belongs to the protein kinase superfamily.</text>
</comment>
<dbReference type="InterPro" id="IPR000719">
    <property type="entry name" value="Prot_kinase_dom"/>
</dbReference>
<feature type="domain" description="Protein kinase" evidence="11">
    <location>
        <begin position="61"/>
        <end position="406"/>
    </location>
</feature>
<evidence type="ECO:0000256" key="3">
    <source>
        <dbReference type="ARBA" id="ARBA00022679"/>
    </source>
</evidence>
<evidence type="ECO:0000256" key="7">
    <source>
        <dbReference type="ARBA" id="ARBA00047899"/>
    </source>
</evidence>
<evidence type="ECO:0000256" key="1">
    <source>
        <dbReference type="ARBA" id="ARBA00012513"/>
    </source>
</evidence>
<evidence type="ECO:0000256" key="6">
    <source>
        <dbReference type="ARBA" id="ARBA00022840"/>
    </source>
</evidence>
<dbReference type="SUPFAM" id="SSF56112">
    <property type="entry name" value="Protein kinase-like (PK-like)"/>
    <property type="match status" value="1"/>
</dbReference>
<dbReference type="GO" id="GO:0005524">
    <property type="term" value="F:ATP binding"/>
    <property type="evidence" value="ECO:0007669"/>
    <property type="project" value="UniProtKB-UniRule"/>
</dbReference>
<keyword evidence="6 9" id="KW-0067">ATP-binding</keyword>
<dbReference type="InterPro" id="IPR017441">
    <property type="entry name" value="Protein_kinase_ATP_BS"/>
</dbReference>
<dbReference type="Proteomes" id="UP000070501">
    <property type="component" value="Unassembled WGS sequence"/>
</dbReference>
<dbReference type="Pfam" id="PF00069">
    <property type="entry name" value="Pkinase"/>
    <property type="match status" value="1"/>
</dbReference>
<evidence type="ECO:0000313" key="12">
    <source>
        <dbReference type="EMBL" id="KXJ88091.1"/>
    </source>
</evidence>
<evidence type="ECO:0000313" key="13">
    <source>
        <dbReference type="Proteomes" id="UP000070501"/>
    </source>
</evidence>
<dbReference type="PROSITE" id="PS00107">
    <property type="entry name" value="PROTEIN_KINASE_ATP"/>
    <property type="match status" value="1"/>
</dbReference>
<dbReference type="PANTHER" id="PTHR47634">
    <property type="entry name" value="PROTEIN KINASE DOMAIN-CONTAINING PROTEIN-RELATED"/>
    <property type="match status" value="1"/>
</dbReference>
<dbReference type="EC" id="2.7.11.1" evidence="1"/>
<evidence type="ECO:0000256" key="9">
    <source>
        <dbReference type="PROSITE-ProRule" id="PRU10141"/>
    </source>
</evidence>
<dbReference type="Gene3D" id="1.10.510.10">
    <property type="entry name" value="Transferase(Phosphotransferase) domain 1"/>
    <property type="match status" value="1"/>
</dbReference>
<accession>A0A136IT40</accession>
<dbReference type="PROSITE" id="PS50011">
    <property type="entry name" value="PROTEIN_KINASE_DOM"/>
    <property type="match status" value="1"/>
</dbReference>
<dbReference type="OrthoDB" id="5979581at2759"/>
<dbReference type="PROSITE" id="PS00108">
    <property type="entry name" value="PROTEIN_KINASE_ST"/>
    <property type="match status" value="1"/>
</dbReference>
<evidence type="ECO:0000256" key="4">
    <source>
        <dbReference type="ARBA" id="ARBA00022741"/>
    </source>
</evidence>
<dbReference type="PANTHER" id="PTHR47634:SF9">
    <property type="entry name" value="PROTEIN KINASE DOMAIN-CONTAINING PROTEIN-RELATED"/>
    <property type="match status" value="1"/>
</dbReference>
<sequence>MSFLSRACNQLVRRPLRPRSFDNPSFTRLPTTEKVEEETLPQYLAQRYYPVRIGEVFVNRYQVVGKLGYGITSTAWLARDLSQRRHVALKVFIRSQSLGDLLKNEMSMYKRIEQCHSNHPGRDVVRHLLDSFQVKGPDGDHLVLAHEPLGRSIETVIACNNPATIPPSGVRFVLRELLLALDYLHRECDVVHTDIKPDNVMFSISDTSIFTDFEEAEIQEPSPRKEVDGRTIYASRILKRTDAIGRVVLCDFGAAVFGDTEHREVVQPPMYRAPEVILEAPWDHKIDIWMLGCMAWEILEGARLFSGMDREHLAYRRRAHLAEIIALLGLPPKELIARGNIGSKFFSDEGKFTGGVEVPEPTSLEADEWLLSGNDKIRFLEFMQKLIQWDPSNRYNAAELQKDPWLRGDK</sequence>
<dbReference type="Gene3D" id="3.30.200.20">
    <property type="entry name" value="Phosphorylase Kinase, domain 1"/>
    <property type="match status" value="1"/>
</dbReference>
<comment type="catalytic activity">
    <reaction evidence="8">
        <text>L-seryl-[protein] + ATP = O-phospho-L-seryl-[protein] + ADP + H(+)</text>
        <dbReference type="Rhea" id="RHEA:17989"/>
        <dbReference type="Rhea" id="RHEA-COMP:9863"/>
        <dbReference type="Rhea" id="RHEA-COMP:11604"/>
        <dbReference type="ChEBI" id="CHEBI:15378"/>
        <dbReference type="ChEBI" id="CHEBI:29999"/>
        <dbReference type="ChEBI" id="CHEBI:30616"/>
        <dbReference type="ChEBI" id="CHEBI:83421"/>
        <dbReference type="ChEBI" id="CHEBI:456216"/>
        <dbReference type="EC" id="2.7.11.1"/>
    </reaction>
</comment>
<keyword evidence="13" id="KW-1185">Reference proteome</keyword>
<keyword evidence="4 9" id="KW-0547">Nucleotide-binding</keyword>
<dbReference type="EMBL" id="KQ964259">
    <property type="protein sequence ID" value="KXJ88091.1"/>
    <property type="molecule type" value="Genomic_DNA"/>
</dbReference>
<comment type="catalytic activity">
    <reaction evidence="7">
        <text>L-threonyl-[protein] + ATP = O-phospho-L-threonyl-[protein] + ADP + H(+)</text>
        <dbReference type="Rhea" id="RHEA:46608"/>
        <dbReference type="Rhea" id="RHEA-COMP:11060"/>
        <dbReference type="Rhea" id="RHEA-COMP:11605"/>
        <dbReference type="ChEBI" id="CHEBI:15378"/>
        <dbReference type="ChEBI" id="CHEBI:30013"/>
        <dbReference type="ChEBI" id="CHEBI:30616"/>
        <dbReference type="ChEBI" id="CHEBI:61977"/>
        <dbReference type="ChEBI" id="CHEBI:456216"/>
        <dbReference type="EC" id="2.7.11.1"/>
    </reaction>
</comment>
<protein>
    <recommendedName>
        <fullName evidence="1">non-specific serine/threonine protein kinase</fullName>
        <ecNumber evidence="1">2.7.11.1</ecNumber>
    </recommendedName>
</protein>
<dbReference type="SMART" id="SM00220">
    <property type="entry name" value="S_TKc"/>
    <property type="match status" value="1"/>
</dbReference>
<dbReference type="GO" id="GO:0000245">
    <property type="term" value="P:spliceosomal complex assembly"/>
    <property type="evidence" value="ECO:0007669"/>
    <property type="project" value="TreeGrafter"/>
</dbReference>
<name>A0A136IT40_9PEZI</name>
<evidence type="ECO:0000256" key="8">
    <source>
        <dbReference type="ARBA" id="ARBA00048679"/>
    </source>
</evidence>
<evidence type="ECO:0000256" key="2">
    <source>
        <dbReference type="ARBA" id="ARBA00022527"/>
    </source>
</evidence>
<reference evidence="13" key="1">
    <citation type="submission" date="2016-02" db="EMBL/GenBank/DDBJ databases">
        <title>Draft genome sequence of Microdochium bolleyi, a fungal endophyte of beachgrass.</title>
        <authorList>
            <consortium name="DOE Joint Genome Institute"/>
            <person name="David A.S."/>
            <person name="May G."/>
            <person name="Haridas S."/>
            <person name="Lim J."/>
            <person name="Wang M."/>
            <person name="Labutti K."/>
            <person name="Lipzen A."/>
            <person name="Barry K."/>
            <person name="Grigoriev I.V."/>
        </authorList>
    </citation>
    <scope>NUCLEOTIDE SEQUENCE [LARGE SCALE GENOMIC DNA]</scope>
    <source>
        <strain evidence="13">J235TASD1</strain>
    </source>
</reference>
<evidence type="ECO:0000259" key="11">
    <source>
        <dbReference type="PROSITE" id="PS50011"/>
    </source>
</evidence>
<dbReference type="AlphaFoldDB" id="A0A136IT40"/>
<dbReference type="STRING" id="196109.A0A136IT40"/>
<dbReference type="InterPro" id="IPR008271">
    <property type="entry name" value="Ser/Thr_kinase_AS"/>
</dbReference>
<evidence type="ECO:0000256" key="5">
    <source>
        <dbReference type="ARBA" id="ARBA00022777"/>
    </source>
</evidence>
<dbReference type="InParanoid" id="A0A136IT40"/>
<dbReference type="GO" id="GO:0050684">
    <property type="term" value="P:regulation of mRNA processing"/>
    <property type="evidence" value="ECO:0007669"/>
    <property type="project" value="TreeGrafter"/>
</dbReference>
<dbReference type="InterPro" id="IPR051334">
    <property type="entry name" value="SRPK"/>
</dbReference>